<keyword evidence="6" id="KW-1185">Reference proteome</keyword>
<evidence type="ECO:0000256" key="1">
    <source>
        <dbReference type="ARBA" id="ARBA00022603"/>
    </source>
</evidence>
<dbReference type="SUPFAM" id="SSF53335">
    <property type="entry name" value="S-adenosyl-L-methionine-dependent methyltransferases"/>
    <property type="match status" value="1"/>
</dbReference>
<keyword evidence="2 5" id="KW-0808">Transferase</keyword>
<evidence type="ECO:0000313" key="5">
    <source>
        <dbReference type="EMBL" id="MDV7223854.1"/>
    </source>
</evidence>
<accession>A0ABU4FTJ7</accession>
<evidence type="ECO:0000313" key="6">
    <source>
        <dbReference type="Proteomes" id="UP001187346"/>
    </source>
</evidence>
<dbReference type="InterPro" id="IPR029063">
    <property type="entry name" value="SAM-dependent_MTases_sf"/>
</dbReference>
<dbReference type="CDD" id="cd02440">
    <property type="entry name" value="AdoMet_MTases"/>
    <property type="match status" value="1"/>
</dbReference>
<dbReference type="InterPro" id="IPR013216">
    <property type="entry name" value="Methyltransf_11"/>
</dbReference>
<dbReference type="EMBL" id="JAWMAJ010000382">
    <property type="protein sequence ID" value="MDV7223854.1"/>
    <property type="molecule type" value="Genomic_DNA"/>
</dbReference>
<dbReference type="Gene3D" id="3.40.50.150">
    <property type="entry name" value="Vaccinia Virus protein VP39"/>
    <property type="match status" value="1"/>
</dbReference>
<feature type="domain" description="Methyltransferase type 11" evidence="4">
    <location>
        <begin position="47"/>
        <end position="143"/>
    </location>
</feature>
<dbReference type="GO" id="GO:0032259">
    <property type="term" value="P:methylation"/>
    <property type="evidence" value="ECO:0007669"/>
    <property type="project" value="UniProtKB-KW"/>
</dbReference>
<keyword evidence="1 5" id="KW-0489">Methyltransferase</keyword>
<dbReference type="PANTHER" id="PTHR43464:SF19">
    <property type="entry name" value="UBIQUINONE BIOSYNTHESIS O-METHYLTRANSFERASE, MITOCHONDRIAL"/>
    <property type="match status" value="1"/>
</dbReference>
<dbReference type="RefSeq" id="WP_317776140.1">
    <property type="nucleotide sequence ID" value="NZ_JAWMAJ010000382.1"/>
</dbReference>
<comment type="caution">
    <text evidence="5">The sequence shown here is derived from an EMBL/GenBank/DDBJ whole genome shotgun (WGS) entry which is preliminary data.</text>
</comment>
<organism evidence="5 6">
    <name type="scientific">Streptomyces prunicolor</name>
    <dbReference type="NCBI Taxonomy" id="67348"/>
    <lineage>
        <taxon>Bacteria</taxon>
        <taxon>Bacillati</taxon>
        <taxon>Actinomycetota</taxon>
        <taxon>Actinomycetes</taxon>
        <taxon>Kitasatosporales</taxon>
        <taxon>Streptomycetaceae</taxon>
        <taxon>Streptomyces</taxon>
    </lineage>
</organism>
<dbReference type="PANTHER" id="PTHR43464">
    <property type="entry name" value="METHYLTRANSFERASE"/>
    <property type="match status" value="1"/>
</dbReference>
<keyword evidence="3" id="KW-0949">S-adenosyl-L-methionine</keyword>
<dbReference type="EC" id="2.1.-.-" evidence="5"/>
<dbReference type="Proteomes" id="UP001187346">
    <property type="component" value="Unassembled WGS sequence"/>
</dbReference>
<proteinExistence type="predicted"/>
<protein>
    <submittedName>
        <fullName evidence="5">Class I SAM-dependent methyltransferase</fullName>
        <ecNumber evidence="5">2.1.-.-</ecNumber>
    </submittedName>
</protein>
<gene>
    <name evidence="5" type="ORF">R5A26_48865</name>
</gene>
<evidence type="ECO:0000259" key="4">
    <source>
        <dbReference type="Pfam" id="PF08241"/>
    </source>
</evidence>
<reference evidence="5 6" key="1">
    <citation type="submission" date="2023-10" db="EMBL/GenBank/DDBJ databases">
        <title>Characterization of rhizosphere-enriched actinobacteria from wheat plants lab-grown on chernevaya soil.</title>
        <authorList>
            <person name="Tikhonova E.N."/>
            <person name="Konopkin A."/>
            <person name="Kravchenko I.K."/>
        </authorList>
    </citation>
    <scope>NUCLEOTIDE SEQUENCE [LARGE SCALE GENOMIC DNA]</scope>
    <source>
        <strain evidence="5 6">RR29</strain>
    </source>
</reference>
<evidence type="ECO:0000256" key="3">
    <source>
        <dbReference type="ARBA" id="ARBA00022691"/>
    </source>
</evidence>
<name>A0ABU4FTJ7_9ACTN</name>
<dbReference type="Pfam" id="PF08241">
    <property type="entry name" value="Methyltransf_11"/>
    <property type="match status" value="1"/>
</dbReference>
<dbReference type="GO" id="GO:0008168">
    <property type="term" value="F:methyltransferase activity"/>
    <property type="evidence" value="ECO:0007669"/>
    <property type="project" value="UniProtKB-KW"/>
</dbReference>
<sequence length="222" mass="25208">MRPRSHGYLSDPNSQIPYWDAAAATKTFTHPLHLPWLRGISRHAAILDYGCGYGRTMAELERHGFTNLTGADTSPEMIRRAQHLHPTRHFTTLDTPPTWPTPHAEFDAILLFAVLTCIPVDESQRRLIAELNRILKPGGFLYISDFLLQDDERNRDRYDNYAALYDSYGVFETDDGAICRHHSREWLTTLLAGFETISTRTIPVTTMNGNESLGIQILLEAP</sequence>
<evidence type="ECO:0000256" key="2">
    <source>
        <dbReference type="ARBA" id="ARBA00022679"/>
    </source>
</evidence>